<proteinExistence type="predicted"/>
<protein>
    <submittedName>
        <fullName evidence="1">Uncharacterized protein</fullName>
    </submittedName>
</protein>
<gene>
    <name evidence="1" type="ORF">IPJ48_11570</name>
</gene>
<reference evidence="1" key="1">
    <citation type="submission" date="2020-10" db="EMBL/GenBank/DDBJ databases">
        <title>Connecting structure to function with the recovery of over 1000 high-quality activated sludge metagenome-assembled genomes encoding full-length rRNA genes using long-read sequencing.</title>
        <authorList>
            <person name="Singleton C.M."/>
            <person name="Petriglieri F."/>
            <person name="Kristensen J.M."/>
            <person name="Kirkegaard R.H."/>
            <person name="Michaelsen T.Y."/>
            <person name="Andersen M.H."/>
            <person name="Karst S.M."/>
            <person name="Dueholm M.S."/>
            <person name="Nielsen P.H."/>
            <person name="Albertsen M."/>
        </authorList>
    </citation>
    <scope>NUCLEOTIDE SEQUENCE</scope>
    <source>
        <strain evidence="1">EsbW_18-Q3-R4-48_MAXAC.044</strain>
    </source>
</reference>
<sequence>MSKADAAISGVSSWVKAWLMTSATPLSRTDPLVGGVQAIDQFFDGGRQHPSRRAWQR</sequence>
<comment type="caution">
    <text evidence="1">The sequence shown here is derived from an EMBL/GenBank/DDBJ whole genome shotgun (WGS) entry which is preliminary data.</text>
</comment>
<name>A0A9D7I914_9RHOO</name>
<evidence type="ECO:0000313" key="2">
    <source>
        <dbReference type="Proteomes" id="UP000886602"/>
    </source>
</evidence>
<dbReference type="AlphaFoldDB" id="A0A9D7I914"/>
<organism evidence="1 2">
    <name type="scientific">Candidatus Propionivibrio dominans</name>
    <dbReference type="NCBI Taxonomy" id="2954373"/>
    <lineage>
        <taxon>Bacteria</taxon>
        <taxon>Pseudomonadati</taxon>
        <taxon>Pseudomonadota</taxon>
        <taxon>Betaproteobacteria</taxon>
        <taxon>Rhodocyclales</taxon>
        <taxon>Rhodocyclaceae</taxon>
        <taxon>Propionivibrio</taxon>
    </lineage>
</organism>
<dbReference type="Proteomes" id="UP000886602">
    <property type="component" value="Unassembled WGS sequence"/>
</dbReference>
<dbReference type="EMBL" id="JADJNC010000017">
    <property type="protein sequence ID" value="MBK7423677.1"/>
    <property type="molecule type" value="Genomic_DNA"/>
</dbReference>
<accession>A0A9D7I914</accession>
<evidence type="ECO:0000313" key="1">
    <source>
        <dbReference type="EMBL" id="MBK7423677.1"/>
    </source>
</evidence>